<reference evidence="2" key="1">
    <citation type="journal article" date="2014" name="Int. J. Syst. Evol. Microbiol.">
        <title>Complete genome sequence of Corynebacterium casei LMG S-19264T (=DSM 44701T), isolated from a smear-ripened cheese.</title>
        <authorList>
            <consortium name="US DOE Joint Genome Institute (JGI-PGF)"/>
            <person name="Walter F."/>
            <person name="Albersmeier A."/>
            <person name="Kalinowski J."/>
            <person name="Ruckert C."/>
        </authorList>
    </citation>
    <scope>NUCLEOTIDE SEQUENCE</scope>
    <source>
        <strain evidence="2">KCTC 32437</strain>
    </source>
</reference>
<name>A0A918S859_9HYPH</name>
<sequence length="87" mass="10248">MQHTEVERQKRHDERKKTKPHPQWLAKKQCQQEFHSAHLASFHKHKDRRLRIARGYRASDTNPEVLAVNRHHVDADGIGARGARSRI</sequence>
<keyword evidence="3" id="KW-1185">Reference proteome</keyword>
<dbReference type="Proteomes" id="UP000646579">
    <property type="component" value="Unassembled WGS sequence"/>
</dbReference>
<dbReference type="EMBL" id="BMZE01000003">
    <property type="protein sequence ID" value="GHA29801.1"/>
    <property type="molecule type" value="Genomic_DNA"/>
</dbReference>
<reference evidence="2" key="2">
    <citation type="submission" date="2020-09" db="EMBL/GenBank/DDBJ databases">
        <authorList>
            <person name="Sun Q."/>
            <person name="Kim S."/>
        </authorList>
    </citation>
    <scope>NUCLEOTIDE SEQUENCE</scope>
    <source>
        <strain evidence="2">KCTC 32437</strain>
    </source>
</reference>
<feature type="compositionally biased region" description="Basic and acidic residues" evidence="1">
    <location>
        <begin position="1"/>
        <end position="16"/>
    </location>
</feature>
<evidence type="ECO:0000256" key="1">
    <source>
        <dbReference type="SAM" id="MobiDB-lite"/>
    </source>
</evidence>
<gene>
    <name evidence="2" type="ORF">GCM10007989_26820</name>
</gene>
<accession>A0A918S859</accession>
<proteinExistence type="predicted"/>
<feature type="region of interest" description="Disordered" evidence="1">
    <location>
        <begin position="1"/>
        <end position="25"/>
    </location>
</feature>
<protein>
    <submittedName>
        <fullName evidence="2">Uncharacterized protein</fullName>
    </submittedName>
</protein>
<evidence type="ECO:0000313" key="2">
    <source>
        <dbReference type="EMBL" id="GHA29801.1"/>
    </source>
</evidence>
<organism evidence="2 3">
    <name type="scientific">Devosia pacifica</name>
    <dbReference type="NCBI Taxonomy" id="1335967"/>
    <lineage>
        <taxon>Bacteria</taxon>
        <taxon>Pseudomonadati</taxon>
        <taxon>Pseudomonadota</taxon>
        <taxon>Alphaproteobacteria</taxon>
        <taxon>Hyphomicrobiales</taxon>
        <taxon>Devosiaceae</taxon>
        <taxon>Devosia</taxon>
    </lineage>
</organism>
<comment type="caution">
    <text evidence="2">The sequence shown here is derived from an EMBL/GenBank/DDBJ whole genome shotgun (WGS) entry which is preliminary data.</text>
</comment>
<dbReference type="AlphaFoldDB" id="A0A918S859"/>
<evidence type="ECO:0000313" key="3">
    <source>
        <dbReference type="Proteomes" id="UP000646579"/>
    </source>
</evidence>